<dbReference type="HOGENOM" id="CLU_016423_1_0_1"/>
<feature type="zinc finger region" description="C3H1-type" evidence="9">
    <location>
        <begin position="26"/>
        <end position="55"/>
    </location>
</feature>
<evidence type="ECO:0000313" key="12">
    <source>
        <dbReference type="EMBL" id="EXJ62037.1"/>
    </source>
</evidence>
<comment type="caution">
    <text evidence="8">Lacks conserved residue(s) required for the propagation of feature annotation.</text>
</comment>
<proteinExistence type="inferred from homology"/>
<dbReference type="Gene3D" id="1.20.5.5160">
    <property type="match status" value="1"/>
</dbReference>
<feature type="region of interest" description="Knob domain" evidence="8">
    <location>
        <begin position="568"/>
        <end position="666"/>
    </location>
</feature>
<dbReference type="FunFam" id="1.20.5.5160:FF:000002">
    <property type="entry name" value="PAN2-PAN3 deadenylation complex subunit PAN3"/>
    <property type="match status" value="1"/>
</dbReference>
<feature type="domain" description="C3H1-type" evidence="11">
    <location>
        <begin position="26"/>
        <end position="55"/>
    </location>
</feature>
<keyword evidence="2 8" id="KW-0963">Cytoplasm</keyword>
<accession>W9W1T4</accession>
<keyword evidence="6 8" id="KW-0067">ATP-binding</keyword>
<protein>
    <recommendedName>
        <fullName evidence="8">PAN2-PAN3 deadenylation complex subunit PAN3</fullName>
    </recommendedName>
    <alternativeName>
        <fullName evidence="8">PAB1P-dependent poly(A)-specific ribonuclease</fullName>
    </alternativeName>
    <alternativeName>
        <fullName evidence="8">Poly(A)-nuclease deadenylation complex subunit 3</fullName>
        <shortName evidence="8">PAN deadenylation complex subunit 3</shortName>
    </alternativeName>
</protein>
<dbReference type="HAMAP" id="MF_03181">
    <property type="entry name" value="PAN3"/>
    <property type="match status" value="1"/>
</dbReference>
<evidence type="ECO:0000259" key="11">
    <source>
        <dbReference type="PROSITE" id="PS50103"/>
    </source>
</evidence>
<dbReference type="PROSITE" id="PS50011">
    <property type="entry name" value="PROTEIN_KINASE_DOM"/>
    <property type="match status" value="1"/>
</dbReference>
<evidence type="ECO:0000256" key="3">
    <source>
        <dbReference type="ARBA" id="ARBA00022664"/>
    </source>
</evidence>
<evidence type="ECO:0000256" key="7">
    <source>
        <dbReference type="ARBA" id="ARBA00023054"/>
    </source>
</evidence>
<comment type="subcellular location">
    <subcellularLocation>
        <location evidence="1 8">Cytoplasm</location>
    </subcellularLocation>
</comment>
<evidence type="ECO:0000256" key="4">
    <source>
        <dbReference type="ARBA" id="ARBA00022741"/>
    </source>
</evidence>
<keyword evidence="5 9" id="KW-0863">Zinc-finger</keyword>
<comment type="domain">
    <text evidence="8">The pseudokinase domain, the coiled-coil (CC), and C-terminal knob domain (CK) form a structural unit (PKC) that forms an extensive high-affinity interaction surface for PAN2.</text>
</comment>
<dbReference type="InterPro" id="IPR011009">
    <property type="entry name" value="Kinase-like_dom_sf"/>
</dbReference>
<dbReference type="FunFam" id="1.10.287.3700:FF:000001">
    <property type="entry name" value="PAN2-PAN3 deadenylation complex subunit PAN3"/>
    <property type="match status" value="1"/>
</dbReference>
<dbReference type="PANTHER" id="PTHR12272:SF11">
    <property type="entry name" value="PAN2-PAN3 DEADENYLATION COMPLEX SUBUNIT PAN3"/>
    <property type="match status" value="1"/>
</dbReference>
<dbReference type="Pfam" id="PF25586">
    <property type="entry name" value="zf-CCCH_PAN3"/>
    <property type="match status" value="1"/>
</dbReference>
<evidence type="ECO:0000313" key="13">
    <source>
        <dbReference type="Proteomes" id="UP000019473"/>
    </source>
</evidence>
<dbReference type="Gene3D" id="6.10.250.3160">
    <property type="match status" value="1"/>
</dbReference>
<keyword evidence="13" id="KW-1185">Reference proteome</keyword>
<dbReference type="OrthoDB" id="204958at2759"/>
<comment type="similarity">
    <text evidence="8">Belongs to the protein kinase superfamily. PAN3 family.</text>
</comment>
<comment type="function">
    <text evidence="8">Regulatory subunit of the poly(A)-nuclease (PAN) deadenylation complex, one of two cytoplasmic mRNA deadenylases involved in mRNA turnover. PAN specifically shortens poly(A) tails of RNA and the activity is stimulated by poly(A)-binding protein PAB1. PAN deadenylation is followed by rapid degradation of the shortened mRNA tails by the CCR4-NOT complex. Deadenylated mRNAs are then degraded by two alternative mechanisms, namely exosome-mediated 3'-5' exonucleolytic degradation, or deadenlyation-dependent mRNA decaping and subsequent 5'-3' exonucleolytic degradation by XRN1. May also be involved in post-transcriptional maturation of mRNA poly(A) tails. PAN3 acts as a positive regulator for PAN activity, recruiting the catalytic subunit PAN2 to mRNA via its interaction with RNA and with PAB1.</text>
</comment>
<dbReference type="InterPro" id="IPR041332">
    <property type="entry name" value="Pan3_CK"/>
</dbReference>
<keyword evidence="3 8" id="KW-0507">mRNA processing</keyword>
<evidence type="ECO:0000256" key="8">
    <source>
        <dbReference type="HAMAP-Rule" id="MF_03181"/>
    </source>
</evidence>
<comment type="domain">
    <text evidence="8">The N-terminal zinc finger binds to poly(A) RNA.</text>
</comment>
<dbReference type="InterPro" id="IPR000719">
    <property type="entry name" value="Prot_kinase_dom"/>
</dbReference>
<dbReference type="InterPro" id="IPR000571">
    <property type="entry name" value="Znf_CCCH"/>
</dbReference>
<dbReference type="GO" id="GO:0004672">
    <property type="term" value="F:protein kinase activity"/>
    <property type="evidence" value="ECO:0007669"/>
    <property type="project" value="InterPro"/>
</dbReference>
<evidence type="ECO:0000256" key="5">
    <source>
        <dbReference type="ARBA" id="ARBA00022771"/>
    </source>
</evidence>
<dbReference type="GO" id="GO:0000932">
    <property type="term" value="C:P-body"/>
    <property type="evidence" value="ECO:0007669"/>
    <property type="project" value="TreeGrafter"/>
</dbReference>
<keyword evidence="7 8" id="KW-0175">Coiled coil</keyword>
<keyword evidence="4 8" id="KW-0547">Nucleotide-binding</keyword>
<name>W9W1T4_9EURO</name>
<feature type="binding site" evidence="8">
    <location>
        <begin position="362"/>
        <end position="369"/>
    </location>
    <ligand>
        <name>ATP</name>
        <dbReference type="ChEBI" id="CHEBI:30616"/>
    </ligand>
</feature>
<feature type="binding site" evidence="8">
    <location>
        <position position="313"/>
    </location>
    <ligand>
        <name>ATP</name>
        <dbReference type="ChEBI" id="CHEBI:30616"/>
    </ligand>
</feature>
<dbReference type="RefSeq" id="XP_007754691.1">
    <property type="nucleotide sequence ID" value="XM_007756501.1"/>
</dbReference>
<dbReference type="GO" id="GO:0008143">
    <property type="term" value="F:poly(A) binding"/>
    <property type="evidence" value="ECO:0007669"/>
    <property type="project" value="TreeGrafter"/>
</dbReference>
<dbReference type="InterPro" id="IPR030844">
    <property type="entry name" value="PAN3"/>
</dbReference>
<dbReference type="GO" id="GO:0005524">
    <property type="term" value="F:ATP binding"/>
    <property type="evidence" value="ECO:0007669"/>
    <property type="project" value="UniProtKB-UniRule"/>
</dbReference>
<evidence type="ECO:0000256" key="2">
    <source>
        <dbReference type="ARBA" id="ARBA00022490"/>
    </source>
</evidence>
<comment type="domain">
    <text evidence="8">Contains a pseudokinase domain. The protein kinase domain is predicted to be catalytically inactive because some of the residues important for catalytic activity are substituted and it lacks the equivalent of the binding site for a peptide substrate. However, it has retained an ATP-binding site and ATP-binding is required for mRNA degradation, stimulating the activity of the PAN2 nuclease in vitro. The nucleotide-binding site is juxtaposed to the RNase active site of PAN2 in the complex and may actually bind nucleosides of a poly(A) RNA rather than ATP, feeding the poly(A)-tail to the active site of the deadenylase and thus increasing the efficiency with which this distributive enzyme degrades oligo(A) RNAs.</text>
</comment>
<dbReference type="PANTHER" id="PTHR12272">
    <property type="entry name" value="DEADENYLATION COMPLEX SUBUNIT PAN3"/>
    <property type="match status" value="1"/>
</dbReference>
<keyword evidence="9" id="KW-0479">Metal-binding</keyword>
<keyword evidence="9" id="KW-0862">Zinc</keyword>
<evidence type="ECO:0000256" key="1">
    <source>
        <dbReference type="ARBA" id="ARBA00004496"/>
    </source>
</evidence>
<dbReference type="Gene3D" id="1.10.510.10">
    <property type="entry name" value="Transferase(Phosphotransferase) domain 1"/>
    <property type="match status" value="1"/>
</dbReference>
<gene>
    <name evidence="8" type="primary">PAN3</name>
    <name evidence="12" type="ORF">A1O7_02470</name>
</gene>
<comment type="caution">
    <text evidence="12">The sequence shown here is derived from an EMBL/GenBank/DDBJ whole genome shotgun (WGS) entry which is preliminary data.</text>
</comment>
<dbReference type="eggNOG" id="KOG3741">
    <property type="taxonomic scope" value="Eukaryota"/>
</dbReference>
<dbReference type="Gene3D" id="1.10.287.3700">
    <property type="match status" value="1"/>
</dbReference>
<evidence type="ECO:0000256" key="6">
    <source>
        <dbReference type="ARBA" id="ARBA00022840"/>
    </source>
</evidence>
<feature type="binding site" evidence="8">
    <location>
        <begin position="427"/>
        <end position="428"/>
    </location>
    <ligand>
        <name>ATP</name>
        <dbReference type="ChEBI" id="CHEBI:30616"/>
    </ligand>
</feature>
<dbReference type="GO" id="GO:0008270">
    <property type="term" value="F:zinc ion binding"/>
    <property type="evidence" value="ECO:0007669"/>
    <property type="project" value="UniProtKB-KW"/>
</dbReference>
<reference evidence="12 13" key="1">
    <citation type="submission" date="2013-03" db="EMBL/GenBank/DDBJ databases">
        <title>The Genome Sequence of Cladophialophora yegresii CBS 114405.</title>
        <authorList>
            <consortium name="The Broad Institute Genomics Platform"/>
            <person name="Cuomo C."/>
            <person name="de Hoog S."/>
            <person name="Gorbushina A."/>
            <person name="Walker B."/>
            <person name="Young S.K."/>
            <person name="Zeng Q."/>
            <person name="Gargeya S."/>
            <person name="Fitzgerald M."/>
            <person name="Haas B."/>
            <person name="Abouelleil A."/>
            <person name="Allen A.W."/>
            <person name="Alvarado L."/>
            <person name="Arachchi H.M."/>
            <person name="Berlin A.M."/>
            <person name="Chapman S.B."/>
            <person name="Gainer-Dewar J."/>
            <person name="Goldberg J."/>
            <person name="Griggs A."/>
            <person name="Gujja S."/>
            <person name="Hansen M."/>
            <person name="Howarth C."/>
            <person name="Imamovic A."/>
            <person name="Ireland A."/>
            <person name="Larimer J."/>
            <person name="McCowan C."/>
            <person name="Murphy C."/>
            <person name="Pearson M."/>
            <person name="Poon T.W."/>
            <person name="Priest M."/>
            <person name="Roberts A."/>
            <person name="Saif S."/>
            <person name="Shea T."/>
            <person name="Sisk P."/>
            <person name="Sykes S."/>
            <person name="Wortman J."/>
            <person name="Nusbaum C."/>
            <person name="Birren B."/>
        </authorList>
    </citation>
    <scope>NUCLEOTIDE SEQUENCE [LARGE SCALE GENOMIC DNA]</scope>
    <source>
        <strain evidence="12 13">CBS 114405</strain>
    </source>
</reference>
<dbReference type="Pfam" id="PF18101">
    <property type="entry name" value="Pan3_CK"/>
    <property type="match status" value="1"/>
</dbReference>
<dbReference type="PROSITE" id="PS50103">
    <property type="entry name" value="ZF_C3H1"/>
    <property type="match status" value="1"/>
</dbReference>
<dbReference type="GO" id="GO:0006397">
    <property type="term" value="P:mRNA processing"/>
    <property type="evidence" value="ECO:0007669"/>
    <property type="project" value="UniProtKB-KW"/>
</dbReference>
<sequence length="666" mass="73937">MAAVSKNNAEDTRHAALSPRIKGRETAKDTLCRNVTIYGKCRYEDKGCAFNHTIEKPSSDAGHMDRYHQDALARKLSSNPFDSQAKKVLSVDSPSFTPSFLSPNGAATSVAAAKKPAAGISPKAASAAPFMPKAIISRSSNATPLRQDARTPDWTVGEVQEFVPRRVQDPSMTNENEIPVSHAFDTFQPSHAPNPYLDHSLNGAAFFPSASGFQQPVQYHQYAPIGHYNPNLTQYQRSVHDLFIPNDLREDIQKKSAAALQTLPNSQLPSHIESYHSLVPLDTNHKNSNLLGGYTTWVYKAQSSANGHFFVLRRVEGFRLTNEHAIRAGQAWKNIVNANVVRIVDVFTNRGFGDSSLFVVTEYHPLAKSLLEHHHLGGHAFNARPSRSSHGKDQITEPALWAYVVQIASALKAIHSSGLAARVLDPSKILVTGKNRVRLNGGAVLDVVQFEANSHTPLAQAQRQDLVNFALVILAVGSGTLDAGQNFARSMDAFKRFFKPELQNAVVWLYSAVQNQEKTIDGFITLISNQMITAFNAALHTDDELSSHLAREVENARLFRLMAKLNFINERPEYMSDQAWSENGERYFLKLFRDYVFHQVDSQGRPVIDLGHTILTLNKLDAGTEEKVMLVSRDEQSVFVVTFRELKKGIESAFQELVSKRGGLMR</sequence>
<feature type="coiled-coil region" evidence="8">
    <location>
        <begin position="529"/>
        <end position="567"/>
    </location>
</feature>
<dbReference type="GO" id="GO:0031251">
    <property type="term" value="C:PAN complex"/>
    <property type="evidence" value="ECO:0007669"/>
    <property type="project" value="UniProtKB-UniRule"/>
</dbReference>
<dbReference type="GeneID" id="19177076"/>
<evidence type="ECO:0000256" key="9">
    <source>
        <dbReference type="PROSITE-ProRule" id="PRU00723"/>
    </source>
</evidence>
<evidence type="ECO:0000259" key="10">
    <source>
        <dbReference type="PROSITE" id="PS50011"/>
    </source>
</evidence>
<dbReference type="STRING" id="1182544.W9W1T4"/>
<dbReference type="SUPFAM" id="SSF56112">
    <property type="entry name" value="Protein kinase-like (PK-like)"/>
    <property type="match status" value="1"/>
</dbReference>
<organism evidence="12 13">
    <name type="scientific">Cladophialophora yegresii CBS 114405</name>
    <dbReference type="NCBI Taxonomy" id="1182544"/>
    <lineage>
        <taxon>Eukaryota</taxon>
        <taxon>Fungi</taxon>
        <taxon>Dikarya</taxon>
        <taxon>Ascomycota</taxon>
        <taxon>Pezizomycotina</taxon>
        <taxon>Eurotiomycetes</taxon>
        <taxon>Chaetothyriomycetidae</taxon>
        <taxon>Chaetothyriales</taxon>
        <taxon>Herpotrichiellaceae</taxon>
        <taxon>Cladophialophora</taxon>
    </lineage>
</organism>
<dbReference type="GO" id="GO:0000289">
    <property type="term" value="P:nuclear-transcribed mRNA poly(A) tail shortening"/>
    <property type="evidence" value="ECO:0007669"/>
    <property type="project" value="UniProtKB-UniRule"/>
</dbReference>
<dbReference type="AlphaFoldDB" id="W9W1T4"/>
<comment type="subunit">
    <text evidence="8">Homodimer. Forms a heterotrimer with a catalytic subunit PAN2 to form the poly(A)-nuclease (PAN) deadenylation complex. Interacts (via PAM-2 motif) with poly(A)-binding protein PAB1 (via PABC domain), conferring substrate specificity of the enzyme complex.</text>
</comment>
<dbReference type="Proteomes" id="UP000019473">
    <property type="component" value="Unassembled WGS sequence"/>
</dbReference>
<feature type="domain" description="Protein kinase" evidence="10">
    <location>
        <begin position="284"/>
        <end position="588"/>
    </location>
</feature>
<dbReference type="EMBL" id="AMGW01000002">
    <property type="protein sequence ID" value="EXJ62037.1"/>
    <property type="molecule type" value="Genomic_DNA"/>
</dbReference>
<dbReference type="VEuPathDB" id="FungiDB:A1O7_02470"/>